<evidence type="ECO:0000313" key="2">
    <source>
        <dbReference type="Proteomes" id="UP001242732"/>
    </source>
</evidence>
<protein>
    <submittedName>
        <fullName evidence="1">Uncharacterized protein</fullName>
    </submittedName>
</protein>
<reference evidence="1 2" key="1">
    <citation type="submission" date="2023-06" db="EMBL/GenBank/DDBJ databases">
        <authorList>
            <person name="Ham H."/>
            <person name="Park D.S."/>
        </authorList>
    </citation>
    <scope>NUCLEOTIDE SEQUENCE [LARGE SCALE GENOMIC DNA]</scope>
    <source>
        <strain evidence="1 2">KACC 17005</strain>
    </source>
</reference>
<gene>
    <name evidence="1" type="ORF">QRO08_16100</name>
</gene>
<evidence type="ECO:0000313" key="1">
    <source>
        <dbReference type="EMBL" id="WIY47350.1"/>
    </source>
</evidence>
<name>A0ABY9AK83_PARCI</name>
<keyword evidence="2" id="KW-1185">Reference proteome</keyword>
<dbReference type="Proteomes" id="UP001242732">
    <property type="component" value="Chromosome"/>
</dbReference>
<accession>A0ABY9AK83</accession>
<dbReference type="EMBL" id="CP127363">
    <property type="protein sequence ID" value="WIY47350.1"/>
    <property type="molecule type" value="Genomic_DNA"/>
</dbReference>
<organism evidence="1 2">
    <name type="scientific">Paracidovorax citrulli</name>
    <name type="common">Acidovorax citrulli</name>
    <dbReference type="NCBI Taxonomy" id="80869"/>
    <lineage>
        <taxon>Bacteria</taxon>
        <taxon>Pseudomonadati</taxon>
        <taxon>Pseudomonadota</taxon>
        <taxon>Betaproteobacteria</taxon>
        <taxon>Burkholderiales</taxon>
        <taxon>Comamonadaceae</taxon>
        <taxon>Paracidovorax</taxon>
    </lineage>
</organism>
<proteinExistence type="predicted"/>
<sequence>MATQPTQGYLSRIAGKTRQLFGLAVSAGAADAGKLVATGPDGRIDTTLLPSGIGANTTIAPASEAIGAGKFVNFHANAGALNMRLADNSNGRQANGYVKDAVSFGASGTAYPLDTTNAALTGLTPGATYWLGTAGGVISAPLDGTDTANAGKVCQELGTAKSATELVTDDLGYVIL</sequence>
<dbReference type="GeneID" id="79793233"/>
<dbReference type="RefSeq" id="WP_011794859.1">
    <property type="nucleotide sequence ID" value="NZ_CP023687.1"/>
</dbReference>